<comment type="catalytic activity">
    <reaction evidence="8">
        <text>6-carboxy-5,6,7,8-tetrahydropterin + H(+) = 7-carboxy-7-carbaguanine + NH4(+)</text>
        <dbReference type="Rhea" id="RHEA:27974"/>
        <dbReference type="ChEBI" id="CHEBI:15378"/>
        <dbReference type="ChEBI" id="CHEBI:28938"/>
        <dbReference type="ChEBI" id="CHEBI:61032"/>
        <dbReference type="ChEBI" id="CHEBI:61036"/>
        <dbReference type="EC" id="4.3.99.3"/>
    </reaction>
</comment>
<comment type="cofactor">
    <cofactor evidence="8">
        <name>[4Fe-4S] cluster</name>
        <dbReference type="ChEBI" id="CHEBI:49883"/>
    </cofactor>
    <text evidence="8">Binds 1 [4Fe-4S] cluster. The cluster is coordinated with 3 cysteines and an exchangeable S-adenosyl-L-methionine.</text>
</comment>
<dbReference type="PANTHER" id="PTHR42836:SF1">
    <property type="entry name" value="7-CARBOXY-7-DEAZAGUANINE SYNTHASE"/>
    <property type="match status" value="1"/>
</dbReference>
<feature type="binding site" evidence="8">
    <location>
        <position position="42"/>
    </location>
    <ligand>
        <name>[4Fe-4S] cluster</name>
        <dbReference type="ChEBI" id="CHEBI:49883"/>
        <note>4Fe-4S-S-AdoMet</note>
    </ligand>
</feature>
<evidence type="ECO:0000256" key="7">
    <source>
        <dbReference type="ARBA" id="ARBA00023239"/>
    </source>
</evidence>
<keyword evidence="8" id="KW-0671">Queuosine biosynthesis</keyword>
<reference evidence="11" key="1">
    <citation type="submission" date="2012-11" db="EMBL/GenBank/DDBJ databases">
        <authorList>
            <person name="Lucero-Rivera Y.E."/>
            <person name="Tovar-Ramirez D."/>
        </authorList>
    </citation>
    <scope>NUCLEOTIDE SEQUENCE [LARGE SCALE GENOMIC DNA]</scope>
    <source>
        <strain evidence="11">Araruama</strain>
    </source>
</reference>
<keyword evidence="3 8" id="KW-0479">Metal-binding</keyword>
<evidence type="ECO:0000313" key="11">
    <source>
        <dbReference type="Proteomes" id="UP000189670"/>
    </source>
</evidence>
<feature type="binding site" evidence="8">
    <location>
        <position position="39"/>
    </location>
    <ligand>
        <name>[4Fe-4S] cluster</name>
        <dbReference type="ChEBI" id="CHEBI:49883"/>
        <note>4Fe-4S-S-AdoMet</note>
    </ligand>
</feature>
<dbReference type="GO" id="GO:0016840">
    <property type="term" value="F:carbon-nitrogen lyase activity"/>
    <property type="evidence" value="ECO:0007669"/>
    <property type="project" value="UniProtKB-UniRule"/>
</dbReference>
<feature type="binding site" evidence="8">
    <location>
        <position position="31"/>
    </location>
    <ligand>
        <name>substrate</name>
    </ligand>
</feature>
<comment type="function">
    <text evidence="8">Catalyzes the complex heterocyclic radical-mediated conversion of 6-carboxy-5,6,7,8-tetrahydropterin (CPH4) to 7-carboxy-7-deazaguanine (CDG), a step common to the biosynthetic pathways of all 7-deazapurine-containing compounds.</text>
</comment>
<dbReference type="PROSITE" id="PS51918">
    <property type="entry name" value="RADICAL_SAM"/>
    <property type="match status" value="1"/>
</dbReference>
<evidence type="ECO:0000259" key="9">
    <source>
        <dbReference type="PROSITE" id="PS51918"/>
    </source>
</evidence>
<name>A0A1V1PDS6_9BACT</name>
<feature type="binding site" evidence="8">
    <location>
        <begin position="119"/>
        <end position="121"/>
    </location>
    <ligand>
        <name>S-adenosyl-L-methionine</name>
        <dbReference type="ChEBI" id="CHEBI:59789"/>
    </ligand>
</feature>
<keyword evidence="4 8" id="KW-0460">Magnesium</keyword>
<dbReference type="PIRSF" id="PIRSF000370">
    <property type="entry name" value="QueE"/>
    <property type="match status" value="1"/>
</dbReference>
<keyword evidence="7 8" id="KW-0456">Lyase</keyword>
<feature type="domain" description="Radical SAM core" evidence="9">
    <location>
        <begin position="22"/>
        <end position="211"/>
    </location>
</feature>
<feature type="binding site" evidence="8">
    <location>
        <position position="75"/>
    </location>
    <ligand>
        <name>S-adenosyl-L-methionine</name>
        <dbReference type="ChEBI" id="CHEBI:59789"/>
    </ligand>
</feature>
<comment type="pathway">
    <text evidence="8">Purine metabolism; 7-cyano-7-deazaguanine biosynthesis.</text>
</comment>
<feature type="binding site" evidence="8">
    <location>
        <position position="44"/>
    </location>
    <ligand>
        <name>Mg(2+)</name>
        <dbReference type="ChEBI" id="CHEBI:18420"/>
    </ligand>
</feature>
<evidence type="ECO:0000256" key="5">
    <source>
        <dbReference type="ARBA" id="ARBA00023004"/>
    </source>
</evidence>
<evidence type="ECO:0000256" key="2">
    <source>
        <dbReference type="ARBA" id="ARBA00022691"/>
    </source>
</evidence>
<comment type="similarity">
    <text evidence="8">Belongs to the radical SAM superfamily. 7-carboxy-7-deazaguanine synthase family.</text>
</comment>
<dbReference type="Proteomes" id="UP000189670">
    <property type="component" value="Unassembled WGS sequence"/>
</dbReference>
<protein>
    <recommendedName>
        <fullName evidence="8">7-carboxy-7-deazaguanine synthase</fullName>
        <shortName evidence="8">CDG synthase</shortName>
        <ecNumber evidence="8">4.3.99.3</ecNumber>
    </recommendedName>
    <alternativeName>
        <fullName evidence="8">Queuosine biosynthesis protein QueE</fullName>
    </alternativeName>
</protein>
<gene>
    <name evidence="8" type="primary">queE</name>
    <name evidence="10" type="ORF">OMM_01325</name>
</gene>
<evidence type="ECO:0000256" key="8">
    <source>
        <dbReference type="HAMAP-Rule" id="MF_00917"/>
    </source>
</evidence>
<dbReference type="GO" id="GO:0008616">
    <property type="term" value="P:tRNA queuosine(34) biosynthetic process"/>
    <property type="evidence" value="ECO:0007669"/>
    <property type="project" value="UniProtKB-UniRule"/>
</dbReference>
<dbReference type="GO" id="GO:0051539">
    <property type="term" value="F:4 iron, 4 sulfur cluster binding"/>
    <property type="evidence" value="ECO:0007669"/>
    <property type="project" value="UniProtKB-UniRule"/>
</dbReference>
<dbReference type="Gene3D" id="3.20.20.70">
    <property type="entry name" value="Aldolase class I"/>
    <property type="match status" value="1"/>
</dbReference>
<evidence type="ECO:0000256" key="1">
    <source>
        <dbReference type="ARBA" id="ARBA00022485"/>
    </source>
</evidence>
<evidence type="ECO:0000313" key="10">
    <source>
        <dbReference type="EMBL" id="ETR72938.1"/>
    </source>
</evidence>
<dbReference type="PANTHER" id="PTHR42836">
    <property type="entry name" value="7-CARBOXY-7-DEAZAGUANINE SYNTHASE"/>
    <property type="match status" value="1"/>
</dbReference>
<evidence type="ECO:0000256" key="4">
    <source>
        <dbReference type="ARBA" id="ARBA00022842"/>
    </source>
</evidence>
<evidence type="ECO:0000256" key="6">
    <source>
        <dbReference type="ARBA" id="ARBA00023014"/>
    </source>
</evidence>
<sequence>MSICDTYKINEIFKSRQGEGFNTGKEVMFIRLSGCRMSCSWCDTDHKKYEIMSVGQICNLLTSDDTSDNILITGGEPTDQSLLPLLKKIRQHANWIGLETNGTNNISQYKEFFDYITVSPKTKGDLHPSSVLNADEVRIVTGIEVNLNYIKRMDKLMLPSTHRFLSPLSFLSLNKTETNLPYTISLLSQINQQSKNPWHLSIQTHKLIGIK</sequence>
<evidence type="ECO:0000256" key="3">
    <source>
        <dbReference type="ARBA" id="ARBA00022723"/>
    </source>
</evidence>
<comment type="cofactor">
    <cofactor evidence="8">
        <name>Mg(2+)</name>
        <dbReference type="ChEBI" id="CHEBI:18420"/>
    </cofactor>
</comment>
<feature type="binding site" evidence="8">
    <location>
        <position position="35"/>
    </location>
    <ligand>
        <name>[4Fe-4S] cluster</name>
        <dbReference type="ChEBI" id="CHEBI:49883"/>
        <note>4Fe-4S-S-AdoMet</note>
    </ligand>
</feature>
<comment type="caution">
    <text evidence="8">Lacks conserved residue(s) required for the propagation of feature annotation.</text>
</comment>
<dbReference type="AlphaFoldDB" id="A0A1V1PDS6"/>
<keyword evidence="2 8" id="KW-0949">S-adenosyl-L-methionine</keyword>
<dbReference type="EC" id="4.3.99.3" evidence="8"/>
<dbReference type="InterPro" id="IPR058240">
    <property type="entry name" value="rSAM_sf"/>
</dbReference>
<keyword evidence="6 8" id="KW-0411">Iron-sulfur</keyword>
<comment type="subunit">
    <text evidence="8">Homodimer.</text>
</comment>
<feature type="binding site" evidence="8">
    <location>
        <position position="73"/>
    </location>
    <ligand>
        <name>substrate</name>
    </ligand>
</feature>
<feature type="binding site" evidence="8">
    <location>
        <begin position="16"/>
        <end position="18"/>
    </location>
    <ligand>
        <name>substrate</name>
    </ligand>
</feature>
<dbReference type="SUPFAM" id="SSF102114">
    <property type="entry name" value="Radical SAM enzymes"/>
    <property type="match status" value="1"/>
</dbReference>
<dbReference type="EMBL" id="ATBP01000099">
    <property type="protein sequence ID" value="ETR72938.1"/>
    <property type="molecule type" value="Genomic_DNA"/>
</dbReference>
<feature type="binding site" evidence="8">
    <location>
        <begin position="41"/>
        <end position="43"/>
    </location>
    <ligand>
        <name>S-adenosyl-L-methionine</name>
        <dbReference type="ChEBI" id="CHEBI:59789"/>
    </ligand>
</feature>
<keyword evidence="5 8" id="KW-0408">Iron</keyword>
<dbReference type="UniPathway" id="UPA00391"/>
<dbReference type="InterPro" id="IPR013785">
    <property type="entry name" value="Aldolase_TIM"/>
</dbReference>
<dbReference type="HAMAP" id="MF_00917">
    <property type="entry name" value="QueE"/>
    <property type="match status" value="1"/>
</dbReference>
<comment type="cofactor">
    <cofactor evidence="8">
        <name>S-adenosyl-L-methionine</name>
        <dbReference type="ChEBI" id="CHEBI:59789"/>
    </cofactor>
    <text evidence="8">Binds 1 S-adenosyl-L-methionine per subunit.</text>
</comment>
<dbReference type="GO" id="GO:0000287">
    <property type="term" value="F:magnesium ion binding"/>
    <property type="evidence" value="ECO:0007669"/>
    <property type="project" value="UniProtKB-UniRule"/>
</dbReference>
<dbReference type="GO" id="GO:1904047">
    <property type="term" value="F:S-adenosyl-L-methionine binding"/>
    <property type="evidence" value="ECO:0007669"/>
    <property type="project" value="UniProtKB-UniRule"/>
</dbReference>
<dbReference type="SFLD" id="SFLDS00029">
    <property type="entry name" value="Radical_SAM"/>
    <property type="match status" value="1"/>
</dbReference>
<accession>A0A1V1PDS6</accession>
<organism evidence="10 11">
    <name type="scientific">Candidatus Magnetoglobus multicellularis str. Araruama</name>
    <dbReference type="NCBI Taxonomy" id="890399"/>
    <lineage>
        <taxon>Bacteria</taxon>
        <taxon>Pseudomonadati</taxon>
        <taxon>Thermodesulfobacteriota</taxon>
        <taxon>Desulfobacteria</taxon>
        <taxon>Desulfobacterales</taxon>
        <taxon>Desulfobacteraceae</taxon>
        <taxon>Candidatus Magnetoglobus</taxon>
    </lineage>
</organism>
<dbReference type="Pfam" id="PF04055">
    <property type="entry name" value="Radical_SAM"/>
    <property type="match status" value="1"/>
</dbReference>
<proteinExistence type="inferred from homology"/>
<dbReference type="InterPro" id="IPR024924">
    <property type="entry name" value="7-CO-7-deazaguanine_synth-like"/>
</dbReference>
<comment type="caution">
    <text evidence="10">The sequence shown here is derived from an EMBL/GenBank/DDBJ whole genome shotgun (WGS) entry which is preliminary data.</text>
</comment>
<keyword evidence="1 8" id="KW-0004">4Fe-4S</keyword>
<dbReference type="InterPro" id="IPR007197">
    <property type="entry name" value="rSAM"/>
</dbReference>